<reference evidence="3" key="1">
    <citation type="journal article" date="2016" name="Nature">
        <title>The genome of the seagrass Zostera marina reveals angiosperm adaptation to the sea.</title>
        <authorList>
            <person name="Olsen J.L."/>
            <person name="Rouze P."/>
            <person name="Verhelst B."/>
            <person name="Lin Y.-C."/>
            <person name="Bayer T."/>
            <person name="Collen J."/>
            <person name="Dattolo E."/>
            <person name="De Paoli E."/>
            <person name="Dittami S."/>
            <person name="Maumus F."/>
            <person name="Michel G."/>
            <person name="Kersting A."/>
            <person name="Lauritano C."/>
            <person name="Lohaus R."/>
            <person name="Toepel M."/>
            <person name="Tonon T."/>
            <person name="Vanneste K."/>
            <person name="Amirebrahimi M."/>
            <person name="Brakel J."/>
            <person name="Bostroem C."/>
            <person name="Chovatia M."/>
            <person name="Grimwood J."/>
            <person name="Jenkins J.W."/>
            <person name="Jueterbock A."/>
            <person name="Mraz A."/>
            <person name="Stam W.T."/>
            <person name="Tice H."/>
            <person name="Bornberg-Bauer E."/>
            <person name="Green P.J."/>
            <person name="Pearson G.A."/>
            <person name="Procaccini G."/>
            <person name="Duarte C.M."/>
            <person name="Schmutz J."/>
            <person name="Reusch T.B.H."/>
            <person name="Van de Peer Y."/>
        </authorList>
    </citation>
    <scope>NUCLEOTIDE SEQUENCE [LARGE SCALE GENOMIC DNA]</scope>
    <source>
        <strain evidence="3">cv. Finnish</strain>
    </source>
</reference>
<dbReference type="PANTHER" id="PTHR31385">
    <property type="entry name" value="PUTATIVE (DUF220)-RELATED"/>
    <property type="match status" value="1"/>
</dbReference>
<dbReference type="SUPFAM" id="SSF55961">
    <property type="entry name" value="Bet v1-like"/>
    <property type="match status" value="1"/>
</dbReference>
<dbReference type="STRING" id="29655.A0A0K9PQK5"/>
<keyword evidence="3" id="KW-1185">Reference proteome</keyword>
<name>A0A0K9PQK5_ZOSMR</name>
<accession>A0A0K9PQK5</accession>
<comment type="caution">
    <text evidence="2">The sequence shown here is derived from an EMBL/GenBank/DDBJ whole genome shotgun (WGS) entry which is preliminary data.</text>
</comment>
<dbReference type="AlphaFoldDB" id="A0A0K9PQK5"/>
<dbReference type="OrthoDB" id="530906at2759"/>
<proteinExistence type="predicted"/>
<dbReference type="InterPro" id="IPR003863">
    <property type="entry name" value="DUF220"/>
</dbReference>
<evidence type="ECO:0000259" key="1">
    <source>
        <dbReference type="Pfam" id="PF02713"/>
    </source>
</evidence>
<evidence type="ECO:0000313" key="3">
    <source>
        <dbReference type="Proteomes" id="UP000036987"/>
    </source>
</evidence>
<evidence type="ECO:0000313" key="2">
    <source>
        <dbReference type="EMBL" id="KMZ70520.1"/>
    </source>
</evidence>
<dbReference type="GO" id="GO:0009707">
    <property type="term" value="C:chloroplast outer membrane"/>
    <property type="evidence" value="ECO:0000318"/>
    <property type="project" value="GO_Central"/>
</dbReference>
<gene>
    <name evidence="2" type="ORF">ZOSMA_19G01080</name>
</gene>
<dbReference type="GO" id="GO:0005261">
    <property type="term" value="F:monoatomic cation channel activity"/>
    <property type="evidence" value="ECO:0000318"/>
    <property type="project" value="GO_Central"/>
</dbReference>
<protein>
    <recommendedName>
        <fullName evidence="1">DUF220 domain-containing protein</fullName>
    </recommendedName>
</protein>
<dbReference type="EMBL" id="LFYR01000728">
    <property type="protein sequence ID" value="KMZ70520.1"/>
    <property type="molecule type" value="Genomic_DNA"/>
</dbReference>
<dbReference type="Proteomes" id="UP000036987">
    <property type="component" value="Unassembled WGS sequence"/>
</dbReference>
<organism evidence="2 3">
    <name type="scientific">Zostera marina</name>
    <name type="common">Eelgrass</name>
    <dbReference type="NCBI Taxonomy" id="29655"/>
    <lineage>
        <taxon>Eukaryota</taxon>
        <taxon>Viridiplantae</taxon>
        <taxon>Streptophyta</taxon>
        <taxon>Embryophyta</taxon>
        <taxon>Tracheophyta</taxon>
        <taxon>Spermatophyta</taxon>
        <taxon>Magnoliopsida</taxon>
        <taxon>Liliopsida</taxon>
        <taxon>Zosteraceae</taxon>
        <taxon>Zostera</taxon>
    </lineage>
</organism>
<dbReference type="GO" id="GO:0009695">
    <property type="term" value="P:jasmonic acid biosynthetic process"/>
    <property type="evidence" value="ECO:0000318"/>
    <property type="project" value="GO_Central"/>
</dbReference>
<dbReference type="PANTHER" id="PTHR31385:SF1">
    <property type="entry name" value="PUTATIVE (DUF220)-RELATED"/>
    <property type="match status" value="1"/>
</dbReference>
<dbReference type="Pfam" id="PF02713">
    <property type="entry name" value="DUF220"/>
    <property type="match status" value="1"/>
</dbReference>
<feature type="domain" description="DUF220" evidence="1">
    <location>
        <begin position="216"/>
        <end position="279"/>
    </location>
</feature>
<sequence>MGQGPYASPINISPLLQSGKGRKNLSLEIYQDFFWGSNILNLLVFSISLNFGQRYLDLGDFMENQKPGNGVALTFNRAIDFWGHFPQRLHSYMKTWENRRKDDSLSTISQADKEYASIWNATLTKQLQRWNENPEWVDQPPKVKVDVPKGTLCNLSAEFNVGLPPDAIYNIFIDPGNKRVFKNIKRVVSRNVLFDDGLRQVVEVEQESIWKFLCWSGTFSVNLVVDQNRRNHTVNFKLVKSGFMKQFEGYWDLQPISVDEESETLTDYHRHTRRKGRVATVVRVDQLVQPSIIPPPPISWYVRGIMVKTIEMLINDLLAEAARVRKYSSNNQEEITLSNKISLDKEEEGVNLEGDPFYYFDGIKRKWNCRKRHRQTLSL</sequence>